<sequence length="643" mass="71531">MTNFGDEDRLDGVEIHPEELLLTLHAKLVCACLGKDINEVRAILSQADVNTARSLLSRDISSHSTKSVTDNVIQVSLSMNNIELLHYLVHLEGCDLEQECANTGTALMYACLLDNADAVLLLLECGANPNHFTQHASPLMFAANYGSEEIVKLLLTRGANIAIGPSGRLTNGTSVAFYMACLRGCLGPAEVFISAAKDHDLISKQQLVLYYTVLGLQLIQQPSHVEVGRSLWRKALSWFGDLMKPRFGKVSKVQLSHSLHALYLKESALVQSGKSIEIDDLTMLMRTQSRFPDFRLCVIPDDVGADLSANSDIVKIHDIMLKGCVSEMGPWWANVSLTLYDAVSNVVSIEMTVENKRLTLLILMENALQLGQPLQIMSVNCNILLSVVLKCRLYVDNPGYIMLLMECSIAAFKSTLHLWSNEYMAEKRTEQREVMSLAYRKTAQTMMSLGFLVLFPGLHEIHFFHLTKLIRDFAELCKDVQRVDASICLEYAMLCTVLSYTLKSDPLELRQRHGFQNLTGTLLDLLQVLLDQCELDVNARDEKGNTVMFTALRMAEPYRSDTIELLMLSGAHVDVSNYSGHSAYKILCSLGNSNINLIDCCSLKCRAATVLSFCKIPYANVLPPSLVEFVNLHNTYTPTAPFS</sequence>
<protein>
    <recommendedName>
        <fullName evidence="4">Ankyrin repeat protein</fullName>
    </recommendedName>
</protein>
<name>A0AAD9MW08_9ANNE</name>
<dbReference type="PROSITE" id="PS50088">
    <property type="entry name" value="ANK_REPEAT"/>
    <property type="match status" value="1"/>
</dbReference>
<dbReference type="InterPro" id="IPR036770">
    <property type="entry name" value="Ankyrin_rpt-contain_sf"/>
</dbReference>
<reference evidence="2" key="1">
    <citation type="journal article" date="2023" name="Mol. Biol. Evol.">
        <title>Third-Generation Sequencing Reveals the Adaptive Role of the Epigenome in Three Deep-Sea Polychaetes.</title>
        <authorList>
            <person name="Perez M."/>
            <person name="Aroh O."/>
            <person name="Sun Y."/>
            <person name="Lan Y."/>
            <person name="Juniper S.K."/>
            <person name="Young C.R."/>
            <person name="Angers B."/>
            <person name="Qian P.Y."/>
        </authorList>
    </citation>
    <scope>NUCLEOTIDE SEQUENCE</scope>
    <source>
        <strain evidence="2">P08H-3</strain>
    </source>
</reference>
<evidence type="ECO:0000313" key="2">
    <source>
        <dbReference type="EMBL" id="KAK2145074.1"/>
    </source>
</evidence>
<feature type="repeat" description="ANK" evidence="1">
    <location>
        <begin position="134"/>
        <end position="166"/>
    </location>
</feature>
<dbReference type="Gene3D" id="1.25.40.20">
    <property type="entry name" value="Ankyrin repeat-containing domain"/>
    <property type="match status" value="2"/>
</dbReference>
<dbReference type="PANTHER" id="PTHR24118:SF99">
    <property type="entry name" value="POTE ANKYRIN DOMAIN FAMILY MEMBER 3C-RELATED"/>
    <property type="match status" value="1"/>
</dbReference>
<evidence type="ECO:0000256" key="1">
    <source>
        <dbReference type="PROSITE-ProRule" id="PRU00023"/>
    </source>
</evidence>
<dbReference type="PROSITE" id="PS50297">
    <property type="entry name" value="ANK_REP_REGION"/>
    <property type="match status" value="1"/>
</dbReference>
<dbReference type="Pfam" id="PF12796">
    <property type="entry name" value="Ank_2"/>
    <property type="match status" value="1"/>
</dbReference>
<proteinExistence type="predicted"/>
<evidence type="ECO:0008006" key="4">
    <source>
        <dbReference type="Google" id="ProtNLM"/>
    </source>
</evidence>
<dbReference type="SMART" id="SM00248">
    <property type="entry name" value="ANK"/>
    <property type="match status" value="4"/>
</dbReference>
<dbReference type="PANTHER" id="PTHR24118">
    <property type="entry name" value="POTE ANKYRIN DOMAIN"/>
    <property type="match status" value="1"/>
</dbReference>
<keyword evidence="1" id="KW-0040">ANK repeat</keyword>
<keyword evidence="3" id="KW-1185">Reference proteome</keyword>
<organism evidence="2 3">
    <name type="scientific">Paralvinella palmiformis</name>
    <dbReference type="NCBI Taxonomy" id="53620"/>
    <lineage>
        <taxon>Eukaryota</taxon>
        <taxon>Metazoa</taxon>
        <taxon>Spiralia</taxon>
        <taxon>Lophotrochozoa</taxon>
        <taxon>Annelida</taxon>
        <taxon>Polychaeta</taxon>
        <taxon>Sedentaria</taxon>
        <taxon>Canalipalpata</taxon>
        <taxon>Terebellida</taxon>
        <taxon>Terebelliformia</taxon>
        <taxon>Alvinellidae</taxon>
        <taxon>Paralvinella</taxon>
    </lineage>
</organism>
<dbReference type="InterPro" id="IPR002110">
    <property type="entry name" value="Ankyrin_rpt"/>
</dbReference>
<evidence type="ECO:0000313" key="3">
    <source>
        <dbReference type="Proteomes" id="UP001208570"/>
    </source>
</evidence>
<comment type="caution">
    <text evidence="2">The sequence shown here is derived from an EMBL/GenBank/DDBJ whole genome shotgun (WGS) entry which is preliminary data.</text>
</comment>
<accession>A0AAD9MW08</accession>
<dbReference type="AlphaFoldDB" id="A0AAD9MW08"/>
<gene>
    <name evidence="2" type="ORF">LSH36_704g00030</name>
</gene>
<dbReference type="SUPFAM" id="SSF48403">
    <property type="entry name" value="Ankyrin repeat"/>
    <property type="match status" value="1"/>
</dbReference>
<dbReference type="EMBL" id="JAODUP010000704">
    <property type="protein sequence ID" value="KAK2145074.1"/>
    <property type="molecule type" value="Genomic_DNA"/>
</dbReference>
<dbReference type="Proteomes" id="UP001208570">
    <property type="component" value="Unassembled WGS sequence"/>
</dbReference>